<proteinExistence type="inferred from homology"/>
<gene>
    <name evidence="6" type="ORF">HJA_16116</name>
</gene>
<dbReference type="EMBL" id="ARYJ01000015">
    <property type="protein sequence ID" value="KCZ83965.1"/>
    <property type="molecule type" value="Genomic_DNA"/>
</dbReference>
<keyword evidence="7" id="KW-1185">Reference proteome</keyword>
<evidence type="ECO:0000313" key="6">
    <source>
        <dbReference type="EMBL" id="KCZ83965.1"/>
    </source>
</evidence>
<dbReference type="STRING" id="1280952.HJA_16116"/>
<evidence type="ECO:0000256" key="1">
    <source>
        <dbReference type="ARBA" id="ARBA00009477"/>
    </source>
</evidence>
<name>A0A059F6I2_9PROT</name>
<dbReference type="InterPro" id="IPR006143">
    <property type="entry name" value="RND_pump_MFP"/>
</dbReference>
<dbReference type="GO" id="GO:1990281">
    <property type="term" value="C:efflux pump complex"/>
    <property type="evidence" value="ECO:0007669"/>
    <property type="project" value="TreeGrafter"/>
</dbReference>
<dbReference type="Gene3D" id="2.40.420.20">
    <property type="match status" value="1"/>
</dbReference>
<dbReference type="Proteomes" id="UP000024816">
    <property type="component" value="Unassembled WGS sequence"/>
</dbReference>
<feature type="signal peptide" evidence="4">
    <location>
        <begin position="1"/>
        <end position="18"/>
    </location>
</feature>
<dbReference type="Pfam" id="PF25989">
    <property type="entry name" value="YknX_C"/>
    <property type="match status" value="1"/>
</dbReference>
<comment type="similarity">
    <text evidence="1">Belongs to the membrane fusion protein (MFP) (TC 8.A.1) family.</text>
</comment>
<comment type="caution">
    <text evidence="6">The sequence shown here is derived from an EMBL/GenBank/DDBJ whole genome shotgun (WGS) entry which is preliminary data.</text>
</comment>
<protein>
    <submittedName>
        <fullName evidence="6">RND family efflux transporter MFP subunit</fullName>
    </submittedName>
</protein>
<dbReference type="Gene3D" id="2.40.50.100">
    <property type="match status" value="1"/>
</dbReference>
<evidence type="ECO:0000313" key="7">
    <source>
        <dbReference type="Proteomes" id="UP000024816"/>
    </source>
</evidence>
<accession>A0A059F6I2</accession>
<evidence type="ECO:0000256" key="3">
    <source>
        <dbReference type="SAM" id="MobiDB-lite"/>
    </source>
</evidence>
<evidence type="ECO:0000256" key="2">
    <source>
        <dbReference type="SAM" id="Coils"/>
    </source>
</evidence>
<evidence type="ECO:0000256" key="4">
    <source>
        <dbReference type="SAM" id="SignalP"/>
    </source>
</evidence>
<dbReference type="AlphaFoldDB" id="A0A059F6I2"/>
<sequence>MRLWIGLAAIAALGFAWAFSPHAIEVDAAYVTREDMIVTVSDDGMTRVRDVFVLSAPLDGTMSRVEVEPGDQVTAEETVISTIRPLLPPLLPARTTAQLKSNISSAEAALTAARADAERYRAEHNRLKRDLDRAKKLLESATVSQQAVDNAEAAEREGYLALRSSEALIGVRRQELAAARAALMPSETQNGSDMIAVIAPLSGQILTVNRESEGPIAQGTPIVAIGDLGSLECVADFLSEEAVRVKPGDPVTFTDWGGEPLPGRVRRVEPAGFTKVSALGIEEQRVNIVMDLNDPAARQNLGHGYRFVANIAVWEGTNRLVVPMSALFRDADGWAVYVVANGRAEWRGVSVGHTNRNYAEILDGVTEGTRVIVHPPRQLEPGAKIKVRSETKAKRSPETTLTGAR</sequence>
<organism evidence="6 7">
    <name type="scientific">Hyphomonas jannaschiana VP2</name>
    <dbReference type="NCBI Taxonomy" id="1280952"/>
    <lineage>
        <taxon>Bacteria</taxon>
        <taxon>Pseudomonadati</taxon>
        <taxon>Pseudomonadota</taxon>
        <taxon>Alphaproteobacteria</taxon>
        <taxon>Hyphomonadales</taxon>
        <taxon>Hyphomonadaceae</taxon>
        <taxon>Hyphomonas</taxon>
    </lineage>
</organism>
<feature type="coiled-coil region" evidence="2">
    <location>
        <begin position="103"/>
        <end position="144"/>
    </location>
</feature>
<dbReference type="PANTHER" id="PTHR30469">
    <property type="entry name" value="MULTIDRUG RESISTANCE PROTEIN MDTA"/>
    <property type="match status" value="1"/>
</dbReference>
<feature type="chain" id="PRO_5001577786" evidence="4">
    <location>
        <begin position="19"/>
        <end position="405"/>
    </location>
</feature>
<keyword evidence="2" id="KW-0175">Coiled coil</keyword>
<dbReference type="PATRIC" id="fig|1280952.3.peg.3227"/>
<feature type="domain" description="YknX-like C-terminal permuted SH3-like" evidence="5">
    <location>
        <begin position="320"/>
        <end position="387"/>
    </location>
</feature>
<evidence type="ECO:0000259" key="5">
    <source>
        <dbReference type="Pfam" id="PF25989"/>
    </source>
</evidence>
<feature type="region of interest" description="Disordered" evidence="3">
    <location>
        <begin position="386"/>
        <end position="405"/>
    </location>
</feature>
<reference evidence="6 7" key="1">
    <citation type="journal article" date="2014" name="Antonie Van Leeuwenhoek">
        <title>Hyphomonas beringensis sp. nov. and Hyphomonas chukchiensis sp. nov., isolated from surface seawater of the Bering Sea and Chukchi Sea.</title>
        <authorList>
            <person name="Li C."/>
            <person name="Lai Q."/>
            <person name="Li G."/>
            <person name="Dong C."/>
            <person name="Wang J."/>
            <person name="Liao Y."/>
            <person name="Shao Z."/>
        </authorList>
    </citation>
    <scope>NUCLEOTIDE SEQUENCE [LARGE SCALE GENOMIC DNA]</scope>
    <source>
        <strain evidence="6 7">VP2</strain>
    </source>
</reference>
<dbReference type="eggNOG" id="COG0845">
    <property type="taxonomic scope" value="Bacteria"/>
</dbReference>
<dbReference type="NCBIfam" id="TIGR01730">
    <property type="entry name" value="RND_mfp"/>
    <property type="match status" value="1"/>
</dbReference>
<feature type="compositionally biased region" description="Basic and acidic residues" evidence="3">
    <location>
        <begin position="387"/>
        <end position="397"/>
    </location>
</feature>
<dbReference type="InterPro" id="IPR058637">
    <property type="entry name" value="YknX-like_C"/>
</dbReference>
<dbReference type="GO" id="GO:0015562">
    <property type="term" value="F:efflux transmembrane transporter activity"/>
    <property type="evidence" value="ECO:0007669"/>
    <property type="project" value="TreeGrafter"/>
</dbReference>
<dbReference type="PANTHER" id="PTHR30469:SF15">
    <property type="entry name" value="HLYD FAMILY OF SECRETION PROTEINS"/>
    <property type="match status" value="1"/>
</dbReference>
<dbReference type="Gene3D" id="1.10.287.470">
    <property type="entry name" value="Helix hairpin bin"/>
    <property type="match status" value="1"/>
</dbReference>
<keyword evidence="4" id="KW-0732">Signal</keyword>